<organism evidence="1 2">
    <name type="scientific">Sclerotinia sclerotiorum (strain ATCC 18683 / 1980 / Ss-1)</name>
    <name type="common">White mold</name>
    <name type="synonym">Whetzelinia sclerotiorum</name>
    <dbReference type="NCBI Taxonomy" id="665079"/>
    <lineage>
        <taxon>Eukaryota</taxon>
        <taxon>Fungi</taxon>
        <taxon>Dikarya</taxon>
        <taxon>Ascomycota</taxon>
        <taxon>Pezizomycotina</taxon>
        <taxon>Leotiomycetes</taxon>
        <taxon>Helotiales</taxon>
        <taxon>Sclerotiniaceae</taxon>
        <taxon>Sclerotinia</taxon>
    </lineage>
</organism>
<reference evidence="2" key="1">
    <citation type="journal article" date="2011" name="PLoS Genet.">
        <title>Genomic analysis of the necrotrophic fungal pathogens Sclerotinia sclerotiorum and Botrytis cinerea.</title>
        <authorList>
            <person name="Amselem J."/>
            <person name="Cuomo C.A."/>
            <person name="van Kan J.A."/>
            <person name="Viaud M."/>
            <person name="Benito E.P."/>
            <person name="Couloux A."/>
            <person name="Coutinho P.M."/>
            <person name="de Vries R.P."/>
            <person name="Dyer P.S."/>
            <person name="Fillinger S."/>
            <person name="Fournier E."/>
            <person name="Gout L."/>
            <person name="Hahn M."/>
            <person name="Kohn L."/>
            <person name="Lapalu N."/>
            <person name="Plummer K.M."/>
            <person name="Pradier J.M."/>
            <person name="Quevillon E."/>
            <person name="Sharon A."/>
            <person name="Simon A."/>
            <person name="ten Have A."/>
            <person name="Tudzynski B."/>
            <person name="Tudzynski P."/>
            <person name="Wincker P."/>
            <person name="Andrew M."/>
            <person name="Anthouard V."/>
            <person name="Beever R.E."/>
            <person name="Beffa R."/>
            <person name="Benoit I."/>
            <person name="Bouzid O."/>
            <person name="Brault B."/>
            <person name="Chen Z."/>
            <person name="Choquer M."/>
            <person name="Collemare J."/>
            <person name="Cotton P."/>
            <person name="Danchin E.G."/>
            <person name="Da Silva C."/>
            <person name="Gautier A."/>
            <person name="Giraud C."/>
            <person name="Giraud T."/>
            <person name="Gonzalez C."/>
            <person name="Grossetete S."/>
            <person name="Guldener U."/>
            <person name="Henrissat B."/>
            <person name="Howlett B.J."/>
            <person name="Kodira C."/>
            <person name="Kretschmer M."/>
            <person name="Lappartient A."/>
            <person name="Leroch M."/>
            <person name="Levis C."/>
            <person name="Mauceli E."/>
            <person name="Neuveglise C."/>
            <person name="Oeser B."/>
            <person name="Pearson M."/>
            <person name="Poulain J."/>
            <person name="Poussereau N."/>
            <person name="Quesneville H."/>
            <person name="Rascle C."/>
            <person name="Schumacher J."/>
            <person name="Segurens B."/>
            <person name="Sexton A."/>
            <person name="Silva E."/>
            <person name="Sirven C."/>
            <person name="Soanes D.M."/>
            <person name="Talbot N.J."/>
            <person name="Templeton M."/>
            <person name="Yandava C."/>
            <person name="Yarden O."/>
            <person name="Zeng Q."/>
            <person name="Rollins J.A."/>
            <person name="Lebrun M.H."/>
            <person name="Dickman M."/>
        </authorList>
    </citation>
    <scope>NUCLEOTIDE SEQUENCE [LARGE SCALE GENOMIC DNA]</scope>
    <source>
        <strain evidence="2">ATCC 18683 / 1980 / Ss-1</strain>
    </source>
</reference>
<protein>
    <submittedName>
        <fullName evidence="1">Uncharacterized protein</fullName>
    </submittedName>
</protein>
<keyword evidence="2" id="KW-1185">Reference proteome</keyword>
<dbReference type="GeneID" id="5482809"/>
<gene>
    <name evidence="1" type="ORF">SS1G_11938</name>
</gene>
<name>A7F3U2_SCLS1</name>
<dbReference type="EMBL" id="CH476640">
    <property type="protein sequence ID" value="EDN97413.1"/>
    <property type="molecule type" value="Genomic_DNA"/>
</dbReference>
<accession>A7F3U2</accession>
<dbReference type="AlphaFoldDB" id="A7F3U2"/>
<evidence type="ECO:0000313" key="1">
    <source>
        <dbReference type="EMBL" id="EDN97413.1"/>
    </source>
</evidence>
<dbReference type="RefSeq" id="XP_001586909.1">
    <property type="nucleotide sequence ID" value="XM_001586859.1"/>
</dbReference>
<dbReference type="InParanoid" id="A7F3U2"/>
<dbReference type="KEGG" id="ssl:SS1G_11938"/>
<dbReference type="Proteomes" id="UP000001312">
    <property type="component" value="Unassembled WGS sequence"/>
</dbReference>
<evidence type="ECO:0000313" key="2">
    <source>
        <dbReference type="Proteomes" id="UP000001312"/>
    </source>
</evidence>
<proteinExistence type="predicted"/>
<sequence length="73" mass="8298">MSSGYIQRYLEELVAQRAREPVKLQAQKDSLDNLPVRSNRVLMTEVNNDDKAQSSNFNHEMVTALEVTVFKGS</sequence>